<dbReference type="PROSITE" id="PS52050">
    <property type="entry name" value="WYL"/>
    <property type="match status" value="1"/>
</dbReference>
<comment type="caution">
    <text evidence="2">The sequence shown here is derived from an EMBL/GenBank/DDBJ whole genome shotgun (WGS) entry which is preliminary data.</text>
</comment>
<accession>A0A6N8U8H5</accession>
<dbReference type="InterPro" id="IPR036390">
    <property type="entry name" value="WH_DNA-bd_sf"/>
</dbReference>
<dbReference type="PANTHER" id="PTHR34580">
    <property type="match status" value="1"/>
</dbReference>
<dbReference type="InterPro" id="IPR051534">
    <property type="entry name" value="CBASS_pafABC_assoc_protein"/>
</dbReference>
<dbReference type="RefSeq" id="WP_160625090.1">
    <property type="nucleotide sequence ID" value="NZ_WUUQ01000002.1"/>
</dbReference>
<protein>
    <submittedName>
        <fullName evidence="2">WYL domain-containing protein</fullName>
    </submittedName>
</protein>
<reference evidence="2 3" key="1">
    <citation type="submission" date="2019-12" db="EMBL/GenBank/DDBJ databases">
        <authorList>
            <person name="Yang R."/>
        </authorList>
    </citation>
    <scope>NUCLEOTIDE SEQUENCE [LARGE SCALE GENOMIC DNA]</scope>
    <source>
        <strain evidence="2 3">DONG20-135</strain>
    </source>
</reference>
<dbReference type="Gene3D" id="1.10.10.10">
    <property type="entry name" value="Winged helix-like DNA-binding domain superfamily/Winged helix DNA-binding domain"/>
    <property type="match status" value="1"/>
</dbReference>
<sequence>MNRTALCIQMLNLLKSRGLMTREELAGEMQTNVRNISEFRKELEIAGYAIETVSGKYGGYRLAEDTLLQVPALKDSEKRSLQEAGRYLQSHPDFRYQCDFQSALDKINAGLRDQHHISDVYIKNRGALNDHLQKLLDICETGIQQQREVLLTYRSMRADRFADVRIHPYEILNYQQAYYCLGYSLKAKDYRIYKFSEERMKNALISEHTFVREKDFKLSDHIGESGLIKDRIHELDLTISAEEALLIAEQPPGIHCEMEWLENKKLHLHMFMEGDVAVRMFLLSLGSHVIIHSPKRWQTEIQNIAKTMAGKDF</sequence>
<dbReference type="AlphaFoldDB" id="A0A6N8U8H5"/>
<evidence type="ECO:0000313" key="2">
    <source>
        <dbReference type="EMBL" id="MXQ73654.1"/>
    </source>
</evidence>
<dbReference type="InterPro" id="IPR026881">
    <property type="entry name" value="WYL_dom"/>
</dbReference>
<name>A0A6N8U8H5_9FIRM</name>
<dbReference type="Pfam" id="PF13280">
    <property type="entry name" value="WYL"/>
    <property type="match status" value="1"/>
</dbReference>
<evidence type="ECO:0000259" key="1">
    <source>
        <dbReference type="Pfam" id="PF13280"/>
    </source>
</evidence>
<gene>
    <name evidence="2" type="ORF">GSF08_06860</name>
</gene>
<organism evidence="2 3">
    <name type="scientific">Copranaerobaculum intestinale</name>
    <dbReference type="NCBI Taxonomy" id="2692629"/>
    <lineage>
        <taxon>Bacteria</taxon>
        <taxon>Bacillati</taxon>
        <taxon>Bacillota</taxon>
        <taxon>Erysipelotrichia</taxon>
        <taxon>Erysipelotrichales</taxon>
        <taxon>Erysipelotrichaceae</taxon>
        <taxon>Copranaerobaculum</taxon>
    </lineage>
</organism>
<dbReference type="Proteomes" id="UP000434036">
    <property type="component" value="Unassembled WGS sequence"/>
</dbReference>
<dbReference type="PANTHER" id="PTHR34580:SF1">
    <property type="entry name" value="PROTEIN PAFC"/>
    <property type="match status" value="1"/>
</dbReference>
<dbReference type="InterPro" id="IPR036388">
    <property type="entry name" value="WH-like_DNA-bd_sf"/>
</dbReference>
<feature type="domain" description="WYL" evidence="1">
    <location>
        <begin position="135"/>
        <end position="196"/>
    </location>
</feature>
<keyword evidence="3" id="KW-1185">Reference proteome</keyword>
<evidence type="ECO:0000313" key="3">
    <source>
        <dbReference type="Proteomes" id="UP000434036"/>
    </source>
</evidence>
<dbReference type="EMBL" id="WUUQ01000002">
    <property type="protein sequence ID" value="MXQ73654.1"/>
    <property type="molecule type" value="Genomic_DNA"/>
</dbReference>
<proteinExistence type="predicted"/>
<dbReference type="SUPFAM" id="SSF46785">
    <property type="entry name" value="Winged helix' DNA-binding domain"/>
    <property type="match status" value="1"/>
</dbReference>
<reference evidence="2 3" key="2">
    <citation type="submission" date="2020-01" db="EMBL/GenBank/DDBJ databases">
        <title>Clostridiaceae sp. nov. isolated from the gut of human by culturomics.</title>
        <authorList>
            <person name="Chang Y."/>
        </authorList>
    </citation>
    <scope>NUCLEOTIDE SEQUENCE [LARGE SCALE GENOMIC DNA]</scope>
    <source>
        <strain evidence="2 3">DONG20-135</strain>
    </source>
</reference>